<organism evidence="1 2">
    <name type="scientific">Mesobacillus selenatarsenatis (strain DSM 18680 / JCM 14380 / FERM P-15431 / SF-1)</name>
    <dbReference type="NCBI Taxonomy" id="1321606"/>
    <lineage>
        <taxon>Bacteria</taxon>
        <taxon>Bacillati</taxon>
        <taxon>Bacillota</taxon>
        <taxon>Bacilli</taxon>
        <taxon>Bacillales</taxon>
        <taxon>Bacillaceae</taxon>
        <taxon>Mesobacillus</taxon>
    </lineage>
</organism>
<protein>
    <submittedName>
        <fullName evidence="1">Uncharacterized protein</fullName>
    </submittedName>
</protein>
<gene>
    <name evidence="1" type="ORF">SAMD00020551_4024</name>
</gene>
<proteinExistence type="predicted"/>
<reference evidence="1 2" key="1">
    <citation type="submission" date="2013-06" db="EMBL/GenBank/DDBJ databases">
        <title>Whole genome shotgun sequence of Bacillus selenatarsenatis SF-1.</title>
        <authorList>
            <person name="Kuroda M."/>
            <person name="Sei K."/>
            <person name="Yamashita M."/>
            <person name="Ike M."/>
        </authorList>
    </citation>
    <scope>NUCLEOTIDE SEQUENCE [LARGE SCALE GENOMIC DNA]</scope>
    <source>
        <strain evidence="1 2">SF-1</strain>
    </source>
</reference>
<dbReference type="AlphaFoldDB" id="A0A0A8X9C0"/>
<dbReference type="EMBL" id="BASE01000097">
    <property type="protein sequence ID" value="GAM15854.1"/>
    <property type="molecule type" value="Genomic_DNA"/>
</dbReference>
<comment type="caution">
    <text evidence="1">The sequence shown here is derived from an EMBL/GenBank/DDBJ whole genome shotgun (WGS) entry which is preliminary data.</text>
</comment>
<sequence length="38" mass="4354">MLIPNIYSVVLEALLLAELMYMTEQLLVKEKVATCEIQ</sequence>
<dbReference type="Proteomes" id="UP000031014">
    <property type="component" value="Unassembled WGS sequence"/>
</dbReference>
<evidence type="ECO:0000313" key="1">
    <source>
        <dbReference type="EMBL" id="GAM15854.1"/>
    </source>
</evidence>
<keyword evidence="2" id="KW-1185">Reference proteome</keyword>
<name>A0A0A8X9C0_MESS1</name>
<accession>A0A0A8X9C0</accession>
<evidence type="ECO:0000313" key="2">
    <source>
        <dbReference type="Proteomes" id="UP000031014"/>
    </source>
</evidence>